<sequence length="759" mass="87223">MKLYYVLFTIHSCLAMKAFAMLPKDALKPKSPIPINHDPRIQDTNFPSHSLSSSIDPSMTGHHQMQSTTDPRIFEINIIPVHSTNDPLQPTVNGKPVKLYGVLPHAMHGNQSPSEHGPMEPSFGAHGHIPQGFQNRHFGTFASPGQHPDHDPSGTSSPDFVKQYLDSLVQSGQLQRYQPIPGDTLHSGYPNGVTQPIGGIESRDVQVYLRHTHGHQAQYDPRGQGDHNEDTYDVFDPTEPVRRRYLGRLEKSRGPRDGDPMNINLDVLGLINPKLRSENFAQQSESSEKSYHEDSNETKLEAQGKNLKIPDEDGTTKNARKIRKKKSKAQKLRLGEWMSRQDQIVHDSKGKGDSQKKTNLSTNYSLLPARDAIAAMLETTLKENDQTENLRIHLSQTDFDHIRNTGLIKSWSDWGPFMQKFLENFTGAEGLRRVSAVMTQFDQFMISKMTAENYDRFTPNVLELSENLRLKEHWPIFYDVKFADWDSYVSDLEQLTRYNHDDSNLLESIISPEVCRSRLKTMKVMSDANLENYTKLFEKKELEEFARSGLSVPVIQRIDTIFQLSRPEMIKDTSTYILRHVQKLHDFYEILRGRFVELPTFLHDTTSWFDSPEANLFISLPNIKDRFLSRLRNFLEEIRRYPVAYKIWEEGDQSPVFKLKPSPQDWEYQKIDGAEAVTCALFGLPLKHFAIMKNEMLHRRKPNDHNLIPNTLQWPKEISEEIKPHLESFKRVYDFLGVAVLGLNAEFNSIPNVKSRIIP</sequence>
<organism evidence="4">
    <name type="scientific">Melampsora larici-populina (strain 98AG31 / pathotype 3-4-7)</name>
    <name type="common">Poplar leaf rust fungus</name>
    <dbReference type="NCBI Taxonomy" id="747676"/>
    <lineage>
        <taxon>Eukaryota</taxon>
        <taxon>Fungi</taxon>
        <taxon>Dikarya</taxon>
        <taxon>Basidiomycota</taxon>
        <taxon>Pucciniomycotina</taxon>
        <taxon>Pucciniomycetes</taxon>
        <taxon>Pucciniales</taxon>
        <taxon>Melampsoraceae</taxon>
        <taxon>Melampsora</taxon>
    </lineage>
</organism>
<evidence type="ECO:0000313" key="3">
    <source>
        <dbReference type="EMBL" id="EGG01996.1"/>
    </source>
</evidence>
<evidence type="ECO:0000313" key="4">
    <source>
        <dbReference type="Proteomes" id="UP000001072"/>
    </source>
</evidence>
<dbReference type="AlphaFoldDB" id="F4S054"/>
<dbReference type="HOGENOM" id="CLU_367254_0_0_1"/>
<dbReference type="VEuPathDB" id="FungiDB:MELLADRAFT_66668"/>
<feature type="compositionally biased region" description="Basic and acidic residues" evidence="1">
    <location>
        <begin position="286"/>
        <end position="315"/>
    </location>
</feature>
<feature type="chain" id="PRO_5003321892" description="Secreted protein" evidence="2">
    <location>
        <begin position="21"/>
        <end position="759"/>
    </location>
</feature>
<evidence type="ECO:0000256" key="2">
    <source>
        <dbReference type="SAM" id="SignalP"/>
    </source>
</evidence>
<dbReference type="RefSeq" id="XP_007414830.1">
    <property type="nucleotide sequence ID" value="XM_007414768.1"/>
</dbReference>
<keyword evidence="4" id="KW-1185">Reference proteome</keyword>
<dbReference type="EMBL" id="GL883134">
    <property type="protein sequence ID" value="EGG01996.1"/>
    <property type="molecule type" value="Genomic_DNA"/>
</dbReference>
<gene>
    <name evidence="3" type="ORF">MELLADRAFT_66668</name>
</gene>
<feature type="region of interest" description="Disordered" evidence="1">
    <location>
        <begin position="279"/>
        <end position="326"/>
    </location>
</feature>
<dbReference type="InParanoid" id="F4S054"/>
<proteinExistence type="predicted"/>
<evidence type="ECO:0000256" key="1">
    <source>
        <dbReference type="SAM" id="MobiDB-lite"/>
    </source>
</evidence>
<dbReference type="OrthoDB" id="10386910at2759"/>
<feature type="compositionally biased region" description="Basic and acidic residues" evidence="1">
    <location>
        <begin position="343"/>
        <end position="356"/>
    </location>
</feature>
<evidence type="ECO:0008006" key="5">
    <source>
        <dbReference type="Google" id="ProtNLM"/>
    </source>
</evidence>
<name>F4S054_MELLP</name>
<dbReference type="Proteomes" id="UP000001072">
    <property type="component" value="Unassembled WGS sequence"/>
</dbReference>
<reference evidence="4" key="1">
    <citation type="journal article" date="2011" name="Proc. Natl. Acad. Sci. U.S.A.">
        <title>Obligate biotrophy features unraveled by the genomic analysis of rust fungi.</title>
        <authorList>
            <person name="Duplessis S."/>
            <person name="Cuomo C.A."/>
            <person name="Lin Y.-C."/>
            <person name="Aerts A."/>
            <person name="Tisserant E."/>
            <person name="Veneault-Fourrey C."/>
            <person name="Joly D.L."/>
            <person name="Hacquard S."/>
            <person name="Amselem J."/>
            <person name="Cantarel B.L."/>
            <person name="Chiu R."/>
            <person name="Coutinho P.M."/>
            <person name="Feau N."/>
            <person name="Field M."/>
            <person name="Frey P."/>
            <person name="Gelhaye E."/>
            <person name="Goldberg J."/>
            <person name="Grabherr M.G."/>
            <person name="Kodira C.D."/>
            <person name="Kohler A."/>
            <person name="Kuees U."/>
            <person name="Lindquist E.A."/>
            <person name="Lucas S.M."/>
            <person name="Mago R."/>
            <person name="Mauceli E."/>
            <person name="Morin E."/>
            <person name="Murat C."/>
            <person name="Pangilinan J.L."/>
            <person name="Park R."/>
            <person name="Pearson M."/>
            <person name="Quesneville H."/>
            <person name="Rouhier N."/>
            <person name="Sakthikumar S."/>
            <person name="Salamov A.A."/>
            <person name="Schmutz J."/>
            <person name="Selles B."/>
            <person name="Shapiro H."/>
            <person name="Tanguay P."/>
            <person name="Tuskan G.A."/>
            <person name="Henrissat B."/>
            <person name="Van de Peer Y."/>
            <person name="Rouze P."/>
            <person name="Ellis J.G."/>
            <person name="Dodds P.N."/>
            <person name="Schein J.E."/>
            <person name="Zhong S."/>
            <person name="Hamelin R.C."/>
            <person name="Grigoriev I.V."/>
            <person name="Szabo L.J."/>
            <person name="Martin F."/>
        </authorList>
    </citation>
    <scope>NUCLEOTIDE SEQUENCE [LARGE SCALE GENOMIC DNA]</scope>
    <source>
        <strain evidence="4">98AG31 / pathotype 3-4-7</strain>
    </source>
</reference>
<keyword evidence="2" id="KW-0732">Signal</keyword>
<feature type="region of interest" description="Disordered" evidence="1">
    <location>
        <begin position="216"/>
        <end position="235"/>
    </location>
</feature>
<accession>F4S054</accession>
<protein>
    <recommendedName>
        <fullName evidence="5">Secreted protein</fullName>
    </recommendedName>
</protein>
<feature type="region of interest" description="Disordered" evidence="1">
    <location>
        <begin position="339"/>
        <end position="359"/>
    </location>
</feature>
<feature type="region of interest" description="Disordered" evidence="1">
    <location>
        <begin position="110"/>
        <end position="160"/>
    </location>
</feature>
<dbReference type="GeneID" id="18930672"/>
<dbReference type="KEGG" id="mlr:MELLADRAFT_66668"/>
<feature type="signal peptide" evidence="2">
    <location>
        <begin position="1"/>
        <end position="20"/>
    </location>
</feature>